<dbReference type="Gramene" id="AUR62013562-RA">
    <property type="protein sequence ID" value="AUR62013562-RA:cds"/>
    <property type="gene ID" value="AUR62013562"/>
</dbReference>
<name>A0A803LHW5_CHEQI</name>
<dbReference type="Proteomes" id="UP000596660">
    <property type="component" value="Unplaced"/>
</dbReference>
<dbReference type="Pfam" id="PF14223">
    <property type="entry name" value="Retrotran_gag_2"/>
    <property type="match status" value="1"/>
</dbReference>
<sequence>MAVDTSSVLYLHPNDGSYFISVDKLTRAADYRSWKRSMEITLTAQKKVGFVQGIVLRSGYANDPVKSDQWDTYNSMVISWIHGCLSDTIKKSVLYVSTAREVWVQLEKRFSMSNGSRKYKLNRDLYNLKQNSSSINNYYTSMTSLWEEIDAMNVLPAVTESSAEVRNLLNNIEISRRA</sequence>
<proteinExistence type="predicted"/>
<keyword evidence="2" id="KW-1185">Reference proteome</keyword>
<reference evidence="1" key="1">
    <citation type="journal article" date="2017" name="Nature">
        <title>The genome of Chenopodium quinoa.</title>
        <authorList>
            <person name="Jarvis D.E."/>
            <person name="Ho Y.S."/>
            <person name="Lightfoot D.J."/>
            <person name="Schmoeckel S.M."/>
            <person name="Li B."/>
            <person name="Borm T.J.A."/>
            <person name="Ohyanagi H."/>
            <person name="Mineta K."/>
            <person name="Michell C.T."/>
            <person name="Saber N."/>
            <person name="Kharbatia N.M."/>
            <person name="Rupper R.R."/>
            <person name="Sharp A.R."/>
            <person name="Dally N."/>
            <person name="Boughton B.A."/>
            <person name="Woo Y.H."/>
            <person name="Gao G."/>
            <person name="Schijlen E.G.W.M."/>
            <person name="Guo X."/>
            <person name="Momin A.A."/>
            <person name="Negrao S."/>
            <person name="Al-Babili S."/>
            <person name="Gehring C."/>
            <person name="Roessner U."/>
            <person name="Jung C."/>
            <person name="Murphy K."/>
            <person name="Arold S.T."/>
            <person name="Gojobori T."/>
            <person name="van der Linden C.G."/>
            <person name="van Loo E.N."/>
            <person name="Jellen E.N."/>
            <person name="Maughan P.J."/>
            <person name="Tester M."/>
        </authorList>
    </citation>
    <scope>NUCLEOTIDE SEQUENCE [LARGE SCALE GENOMIC DNA]</scope>
    <source>
        <strain evidence="1">cv. PI 614886</strain>
    </source>
</reference>
<dbReference type="PANTHER" id="PTHR37610:SF6">
    <property type="entry name" value="GAG-POLYPEPTIDE OF LTR COPIA-TYPE-RELATED"/>
    <property type="match status" value="1"/>
</dbReference>
<dbReference type="PANTHER" id="PTHR37610">
    <property type="entry name" value="CCHC-TYPE DOMAIN-CONTAINING PROTEIN"/>
    <property type="match status" value="1"/>
</dbReference>
<dbReference type="EnsemblPlants" id="AUR62013562-RA">
    <property type="protein sequence ID" value="AUR62013562-RA:cds"/>
    <property type="gene ID" value="AUR62013562"/>
</dbReference>
<dbReference type="AlphaFoldDB" id="A0A803LHW5"/>
<dbReference type="OMA" id="NSPEHEQ"/>
<evidence type="ECO:0000313" key="2">
    <source>
        <dbReference type="Proteomes" id="UP000596660"/>
    </source>
</evidence>
<accession>A0A803LHW5</accession>
<protein>
    <recommendedName>
        <fullName evidence="3">Retrotransposon Copia-like N-terminal domain-containing protein</fullName>
    </recommendedName>
</protein>
<reference evidence="1" key="2">
    <citation type="submission" date="2021-03" db="UniProtKB">
        <authorList>
            <consortium name="EnsemblPlants"/>
        </authorList>
    </citation>
    <scope>IDENTIFICATION</scope>
</reference>
<evidence type="ECO:0000313" key="1">
    <source>
        <dbReference type="EnsemblPlants" id="AUR62013562-RA:cds"/>
    </source>
</evidence>
<organism evidence="1 2">
    <name type="scientific">Chenopodium quinoa</name>
    <name type="common">Quinoa</name>
    <dbReference type="NCBI Taxonomy" id="63459"/>
    <lineage>
        <taxon>Eukaryota</taxon>
        <taxon>Viridiplantae</taxon>
        <taxon>Streptophyta</taxon>
        <taxon>Embryophyta</taxon>
        <taxon>Tracheophyta</taxon>
        <taxon>Spermatophyta</taxon>
        <taxon>Magnoliopsida</taxon>
        <taxon>eudicotyledons</taxon>
        <taxon>Gunneridae</taxon>
        <taxon>Pentapetalae</taxon>
        <taxon>Caryophyllales</taxon>
        <taxon>Chenopodiaceae</taxon>
        <taxon>Chenopodioideae</taxon>
        <taxon>Atripliceae</taxon>
        <taxon>Chenopodium</taxon>
    </lineage>
</organism>
<evidence type="ECO:0008006" key="3">
    <source>
        <dbReference type="Google" id="ProtNLM"/>
    </source>
</evidence>